<evidence type="ECO:0000313" key="1">
    <source>
        <dbReference type="EMBL" id="GAA0508654.1"/>
    </source>
</evidence>
<protein>
    <submittedName>
        <fullName evidence="1">Uncharacterized protein</fullName>
    </submittedName>
</protein>
<dbReference type="Proteomes" id="UP001500729">
    <property type="component" value="Unassembled WGS sequence"/>
</dbReference>
<comment type="caution">
    <text evidence="1">The sequence shown here is derived from an EMBL/GenBank/DDBJ whole genome shotgun (WGS) entry which is preliminary data.</text>
</comment>
<sequence>MPQAIAPTIATSAQTAISLGLIFRLGAEVPLGAVVVLATVCDLRSHVGPCV</sequence>
<dbReference type="EMBL" id="BAAAGS010000002">
    <property type="protein sequence ID" value="GAA0508654.1"/>
    <property type="molecule type" value="Genomic_DNA"/>
</dbReference>
<accession>A0ABN1C193</accession>
<keyword evidence="2" id="KW-1185">Reference proteome</keyword>
<proteinExistence type="predicted"/>
<reference evidence="1 2" key="1">
    <citation type="journal article" date="2019" name="Int. J. Syst. Evol. Microbiol.">
        <title>The Global Catalogue of Microorganisms (GCM) 10K type strain sequencing project: providing services to taxonomists for standard genome sequencing and annotation.</title>
        <authorList>
            <consortium name="The Broad Institute Genomics Platform"/>
            <consortium name="The Broad Institute Genome Sequencing Center for Infectious Disease"/>
            <person name="Wu L."/>
            <person name="Ma J."/>
        </authorList>
    </citation>
    <scope>NUCLEOTIDE SEQUENCE [LARGE SCALE GENOMIC DNA]</scope>
    <source>
        <strain evidence="1 2">JCM 10303</strain>
    </source>
</reference>
<evidence type="ECO:0000313" key="2">
    <source>
        <dbReference type="Proteomes" id="UP001500729"/>
    </source>
</evidence>
<organism evidence="1 2">
    <name type="scientific">Saccharopolyspora erythraea</name>
    <name type="common">Streptomyces erythraeus</name>
    <dbReference type="NCBI Taxonomy" id="1836"/>
    <lineage>
        <taxon>Bacteria</taxon>
        <taxon>Bacillati</taxon>
        <taxon>Actinomycetota</taxon>
        <taxon>Actinomycetes</taxon>
        <taxon>Pseudonocardiales</taxon>
        <taxon>Pseudonocardiaceae</taxon>
        <taxon>Saccharopolyspora</taxon>
    </lineage>
</organism>
<name>A0ABN1C193_SACER</name>
<gene>
    <name evidence="1" type="ORF">GCM10009533_04320</name>
</gene>